<sequence>MDNQVGIDLQDLSVHGSWFKKSPISMIKEIADKMCIPCQFDLLENYDLTSNIGFKYRLTVGGYQIVADGPSKKSAKNQVALNMLKLIKKHNPLLSENEFKQIDFENQDDVCNKIR</sequence>
<dbReference type="EMBL" id="CABPRJ010000373">
    <property type="protein sequence ID" value="VVC27617.1"/>
    <property type="molecule type" value="Genomic_DNA"/>
</dbReference>
<name>A0A5E4MB73_9HEMI</name>
<dbReference type="SUPFAM" id="SSF54768">
    <property type="entry name" value="dsRNA-binding domain-like"/>
    <property type="match status" value="1"/>
</dbReference>
<feature type="domain" description="DRBM" evidence="2">
    <location>
        <begin position="22"/>
        <end position="89"/>
    </location>
</feature>
<keyword evidence="1" id="KW-0694">RNA-binding</keyword>
<gene>
    <name evidence="3" type="ORF">CINCED_3A013739</name>
</gene>
<protein>
    <submittedName>
        <fullName evidence="3">Double-stranded RNA-binding domain</fullName>
    </submittedName>
</protein>
<dbReference type="OrthoDB" id="5961559at2759"/>
<proteinExistence type="predicted"/>
<evidence type="ECO:0000313" key="3">
    <source>
        <dbReference type="EMBL" id="VVC27617.1"/>
    </source>
</evidence>
<organism evidence="3 4">
    <name type="scientific">Cinara cedri</name>
    <dbReference type="NCBI Taxonomy" id="506608"/>
    <lineage>
        <taxon>Eukaryota</taxon>
        <taxon>Metazoa</taxon>
        <taxon>Ecdysozoa</taxon>
        <taxon>Arthropoda</taxon>
        <taxon>Hexapoda</taxon>
        <taxon>Insecta</taxon>
        <taxon>Pterygota</taxon>
        <taxon>Neoptera</taxon>
        <taxon>Paraneoptera</taxon>
        <taxon>Hemiptera</taxon>
        <taxon>Sternorrhyncha</taxon>
        <taxon>Aphidomorpha</taxon>
        <taxon>Aphidoidea</taxon>
        <taxon>Aphididae</taxon>
        <taxon>Lachninae</taxon>
        <taxon>Cinara</taxon>
    </lineage>
</organism>
<reference evidence="3 4" key="1">
    <citation type="submission" date="2019-08" db="EMBL/GenBank/DDBJ databases">
        <authorList>
            <person name="Alioto T."/>
            <person name="Alioto T."/>
            <person name="Gomez Garrido J."/>
        </authorList>
    </citation>
    <scope>NUCLEOTIDE SEQUENCE [LARGE SCALE GENOMIC DNA]</scope>
</reference>
<evidence type="ECO:0000259" key="2">
    <source>
        <dbReference type="PROSITE" id="PS50137"/>
    </source>
</evidence>
<dbReference type="SMART" id="SM00358">
    <property type="entry name" value="DSRM"/>
    <property type="match status" value="1"/>
</dbReference>
<keyword evidence="4" id="KW-1185">Reference proteome</keyword>
<dbReference type="InterPro" id="IPR014720">
    <property type="entry name" value="dsRBD_dom"/>
</dbReference>
<dbReference type="GO" id="GO:0003723">
    <property type="term" value="F:RNA binding"/>
    <property type="evidence" value="ECO:0007669"/>
    <property type="project" value="UniProtKB-UniRule"/>
</dbReference>
<accession>A0A5E4MB73</accession>
<dbReference type="Proteomes" id="UP000325440">
    <property type="component" value="Unassembled WGS sequence"/>
</dbReference>
<feature type="non-terminal residue" evidence="3">
    <location>
        <position position="115"/>
    </location>
</feature>
<dbReference type="GO" id="GO:0010468">
    <property type="term" value="P:regulation of gene expression"/>
    <property type="evidence" value="ECO:0007669"/>
    <property type="project" value="UniProtKB-ARBA"/>
</dbReference>
<dbReference type="PROSITE" id="PS50137">
    <property type="entry name" value="DS_RBD"/>
    <property type="match status" value="1"/>
</dbReference>
<evidence type="ECO:0000256" key="1">
    <source>
        <dbReference type="PROSITE-ProRule" id="PRU00266"/>
    </source>
</evidence>
<dbReference type="AlphaFoldDB" id="A0A5E4MB73"/>
<evidence type="ECO:0000313" key="4">
    <source>
        <dbReference type="Proteomes" id="UP000325440"/>
    </source>
</evidence>
<dbReference type="Gene3D" id="3.30.160.20">
    <property type="match status" value="1"/>
</dbReference>